<dbReference type="Proteomes" id="UP001178888">
    <property type="component" value="Unassembled WGS sequence"/>
</dbReference>
<evidence type="ECO:0000313" key="2">
    <source>
        <dbReference type="Proteomes" id="UP001178888"/>
    </source>
</evidence>
<evidence type="ECO:0000313" key="1">
    <source>
        <dbReference type="EMBL" id="MDQ6596449.1"/>
    </source>
</evidence>
<dbReference type="RefSeq" id="WP_308913076.1">
    <property type="nucleotide sequence ID" value="NZ_JAVGVR010000001.1"/>
</dbReference>
<dbReference type="AlphaFoldDB" id="A0AA90QTT9"/>
<reference evidence="1" key="1">
    <citation type="submission" date="2023-08" db="EMBL/GenBank/DDBJ databases">
        <title>Nitrogen cycling bacteria in agricultural field soils.</title>
        <authorList>
            <person name="Jang J."/>
        </authorList>
    </citation>
    <scope>NUCLEOTIDE SEQUENCE</scope>
    <source>
        <strain evidence="1">PS3-36</strain>
    </source>
</reference>
<comment type="caution">
    <text evidence="1">The sequence shown here is derived from an EMBL/GenBank/DDBJ whole genome shotgun (WGS) entry which is preliminary data.</text>
</comment>
<accession>A0AA90QTT9</accession>
<keyword evidence="2" id="KW-1185">Reference proteome</keyword>
<proteinExistence type="predicted"/>
<gene>
    <name evidence="1" type="ORF">RCG21_08665</name>
</gene>
<organism evidence="1 2">
    <name type="scientific">Bacillus salipaludis</name>
    <dbReference type="NCBI Taxonomy" id="2547811"/>
    <lineage>
        <taxon>Bacteria</taxon>
        <taxon>Bacillati</taxon>
        <taxon>Bacillota</taxon>
        <taxon>Bacilli</taxon>
        <taxon>Bacillales</taxon>
        <taxon>Bacillaceae</taxon>
        <taxon>Bacillus</taxon>
    </lineage>
</organism>
<protein>
    <submittedName>
        <fullName evidence="1">Uncharacterized protein</fullName>
    </submittedName>
</protein>
<sequence>MNIIQLYLSLNEAGLMFKGHTALAQEEVDYILLETYENGTTHSVDVNTFKTLFGDVAGNPTYEELSGSHTFKLGDKQYTMTAEEMGYQKYFDQWKEQGLFKLNT</sequence>
<name>A0AA90QTT9_9BACI</name>
<dbReference type="EMBL" id="JAVGVR010000001">
    <property type="protein sequence ID" value="MDQ6596449.1"/>
    <property type="molecule type" value="Genomic_DNA"/>
</dbReference>